<accession>A0A6I8WDZ8</accession>
<comment type="similarity">
    <text evidence="5">Belongs to the PI3/PI4-kinase family. Type II PI4K subfamily.</text>
</comment>
<evidence type="ECO:0000256" key="3">
    <source>
        <dbReference type="ARBA" id="ARBA00022777"/>
    </source>
</evidence>
<protein>
    <recommendedName>
        <fullName evidence="5">Phosphatidylinositol 4-kinase type 2</fullName>
        <ecNumber evidence="5">2.7.1.67</ecNumber>
    </recommendedName>
</protein>
<evidence type="ECO:0000256" key="5">
    <source>
        <dbReference type="RuleBase" id="RU367084"/>
    </source>
</evidence>
<dbReference type="GO" id="GO:0005765">
    <property type="term" value="C:lysosomal membrane"/>
    <property type="evidence" value="ECO:0007669"/>
    <property type="project" value="TreeGrafter"/>
</dbReference>
<dbReference type="GO" id="GO:0046854">
    <property type="term" value="P:phosphatidylinositol phosphate biosynthetic process"/>
    <property type="evidence" value="ECO:0007669"/>
    <property type="project" value="UniProtKB-UniRule"/>
</dbReference>
<keyword evidence="5" id="KW-0472">Membrane</keyword>
<keyword evidence="2 5" id="KW-0547">Nucleotide-binding</keyword>
<evidence type="ECO:0000256" key="1">
    <source>
        <dbReference type="ARBA" id="ARBA00022679"/>
    </source>
</evidence>
<dbReference type="PANTHER" id="PTHR12865">
    <property type="entry name" value="PHOSPHATIDYLINOSITOL 4-KINASE TYPE-II"/>
    <property type="match status" value="1"/>
</dbReference>
<reference evidence="8" key="2">
    <citation type="submission" date="2025-08" db="UniProtKB">
        <authorList>
            <consortium name="RefSeq"/>
        </authorList>
    </citation>
    <scope>IDENTIFICATION</scope>
    <source>
        <strain evidence="8">MV-25-SWS-2005</strain>
        <tissue evidence="8">Whole body</tissue>
    </source>
</reference>
<evidence type="ECO:0000313" key="8">
    <source>
        <dbReference type="RefSeq" id="XP_033241613.1"/>
    </source>
</evidence>
<evidence type="ECO:0000256" key="4">
    <source>
        <dbReference type="ARBA" id="ARBA00022840"/>
    </source>
</evidence>
<proteinExistence type="inferred from homology"/>
<gene>
    <name evidence="8" type="primary">LOC117185594</name>
</gene>
<dbReference type="PANTHER" id="PTHR12865:SF1">
    <property type="entry name" value="PHOSPHATIDYLINOSITOL 4-KINASE TYPE 2"/>
    <property type="match status" value="1"/>
</dbReference>
<comment type="catalytic activity">
    <reaction evidence="5">
        <text>a 1,2-diacyl-sn-glycero-3-phospho-(1D-myo-inositol) + ATP = a 1,2-diacyl-sn-glycero-3-phospho-(1D-myo-inositol 4-phosphate) + ADP + H(+)</text>
        <dbReference type="Rhea" id="RHEA:19877"/>
        <dbReference type="ChEBI" id="CHEBI:15378"/>
        <dbReference type="ChEBI" id="CHEBI:30616"/>
        <dbReference type="ChEBI" id="CHEBI:57880"/>
        <dbReference type="ChEBI" id="CHEBI:58178"/>
        <dbReference type="ChEBI" id="CHEBI:456216"/>
        <dbReference type="EC" id="2.7.1.67"/>
    </reaction>
</comment>
<reference evidence="7" key="1">
    <citation type="submission" date="2024-06" db="UniProtKB">
        <authorList>
            <consortium name="RefSeq"/>
        </authorList>
    </citation>
    <scope>NUCLEOTIDE SEQUENCE [LARGE SCALE GENOMIC DNA]</scope>
    <source>
        <strain evidence="7">MV2-25</strain>
    </source>
</reference>
<dbReference type="GO" id="GO:0007030">
    <property type="term" value="P:Golgi organization"/>
    <property type="evidence" value="ECO:0007669"/>
    <property type="project" value="TreeGrafter"/>
</dbReference>
<dbReference type="GO" id="GO:0005886">
    <property type="term" value="C:plasma membrane"/>
    <property type="evidence" value="ECO:0007669"/>
    <property type="project" value="TreeGrafter"/>
</dbReference>
<keyword evidence="4 5" id="KW-0067">ATP-binding</keyword>
<keyword evidence="1 5" id="KW-0808">Transferase</keyword>
<dbReference type="InParanoid" id="A0A6I8WDZ8"/>
<dbReference type="KEGG" id="dpo:117185594"/>
<evidence type="ECO:0000256" key="2">
    <source>
        <dbReference type="ARBA" id="ARBA00022741"/>
    </source>
</evidence>
<feature type="chain" id="PRO_5026320392" description="Phosphatidylinositol 4-kinase type 2" evidence="6">
    <location>
        <begin position="24"/>
        <end position="144"/>
    </location>
</feature>
<name>A0A6I8WDZ8_DROPS</name>
<sequence>MDQMDAQALLSLLLWTYLSEAGASLVDQKLNLNVVPKTRVVRLVAESFNYARLDRQKAKLKKRIKEHYPSAHFNRMSQPLKVNLLPCSLLILLMFSPCATSAFGRGHGPPIPKWEWPDRRYQFGQQRGGATHHEYQEYIPQIGE</sequence>
<dbReference type="GO" id="GO:0005802">
    <property type="term" value="C:trans-Golgi network"/>
    <property type="evidence" value="ECO:0007669"/>
    <property type="project" value="TreeGrafter"/>
</dbReference>
<dbReference type="GO" id="GO:0005524">
    <property type="term" value="F:ATP binding"/>
    <property type="evidence" value="ECO:0007669"/>
    <property type="project" value="UniProtKB-UniRule"/>
</dbReference>
<keyword evidence="6" id="KW-0732">Signal</keyword>
<dbReference type="GO" id="GO:0004430">
    <property type="term" value="F:1-phosphatidylinositol 4-kinase activity"/>
    <property type="evidence" value="ECO:0007669"/>
    <property type="project" value="UniProtKB-UniRule"/>
</dbReference>
<dbReference type="GO" id="GO:0005768">
    <property type="term" value="C:endosome"/>
    <property type="evidence" value="ECO:0007669"/>
    <property type="project" value="TreeGrafter"/>
</dbReference>
<evidence type="ECO:0000313" key="7">
    <source>
        <dbReference type="Proteomes" id="UP000001819"/>
    </source>
</evidence>
<feature type="signal peptide" evidence="6">
    <location>
        <begin position="1"/>
        <end position="23"/>
    </location>
</feature>
<dbReference type="EC" id="2.7.1.67" evidence="5"/>
<dbReference type="Proteomes" id="UP000001819">
    <property type="component" value="Chromosome 2"/>
</dbReference>
<evidence type="ECO:0000256" key="6">
    <source>
        <dbReference type="SAM" id="SignalP"/>
    </source>
</evidence>
<dbReference type="AlphaFoldDB" id="A0A6I8WDZ8"/>
<dbReference type="GO" id="GO:0007032">
    <property type="term" value="P:endosome organization"/>
    <property type="evidence" value="ECO:0007669"/>
    <property type="project" value="TreeGrafter"/>
</dbReference>
<keyword evidence="3 5" id="KW-0418">Kinase</keyword>
<dbReference type="InterPro" id="IPR039756">
    <property type="entry name" value="Lsb6/PI4K2"/>
</dbReference>
<keyword evidence="7" id="KW-1185">Reference proteome</keyword>
<comment type="subcellular location">
    <subcellularLocation>
        <location evidence="5">Membrane</location>
        <topology evidence="5">Peripheral membrane protein</topology>
    </subcellularLocation>
</comment>
<dbReference type="RefSeq" id="XP_033241613.1">
    <property type="nucleotide sequence ID" value="XM_033385722.1"/>
</dbReference>
<organism evidence="7 8">
    <name type="scientific">Drosophila pseudoobscura pseudoobscura</name>
    <name type="common">Fruit fly</name>
    <dbReference type="NCBI Taxonomy" id="46245"/>
    <lineage>
        <taxon>Eukaryota</taxon>
        <taxon>Metazoa</taxon>
        <taxon>Ecdysozoa</taxon>
        <taxon>Arthropoda</taxon>
        <taxon>Hexapoda</taxon>
        <taxon>Insecta</taxon>
        <taxon>Pterygota</taxon>
        <taxon>Neoptera</taxon>
        <taxon>Endopterygota</taxon>
        <taxon>Diptera</taxon>
        <taxon>Brachycera</taxon>
        <taxon>Muscomorpha</taxon>
        <taxon>Ephydroidea</taxon>
        <taxon>Drosophilidae</taxon>
        <taxon>Drosophila</taxon>
        <taxon>Sophophora</taxon>
    </lineage>
</organism>